<keyword evidence="2" id="KW-0812">Transmembrane</keyword>
<feature type="chain" id="PRO_5035616182" evidence="3">
    <location>
        <begin position="20"/>
        <end position="180"/>
    </location>
</feature>
<dbReference type="AlphaFoldDB" id="A0A818JZR3"/>
<evidence type="ECO:0000256" key="2">
    <source>
        <dbReference type="SAM" id="Phobius"/>
    </source>
</evidence>
<reference evidence="4" key="1">
    <citation type="submission" date="2021-02" db="EMBL/GenBank/DDBJ databases">
        <authorList>
            <person name="Nowell W R."/>
        </authorList>
    </citation>
    <scope>NUCLEOTIDE SEQUENCE</scope>
</reference>
<feature type="signal peptide" evidence="3">
    <location>
        <begin position="1"/>
        <end position="19"/>
    </location>
</feature>
<dbReference type="EMBL" id="CAJOBO010002313">
    <property type="protein sequence ID" value="CAF4444090.1"/>
    <property type="molecule type" value="Genomic_DNA"/>
</dbReference>
<gene>
    <name evidence="5" type="ORF">HFQ381_LOCUS23364</name>
    <name evidence="4" type="ORF">LUA448_LOCUS27915</name>
</gene>
<dbReference type="Proteomes" id="UP000663833">
    <property type="component" value="Unassembled WGS sequence"/>
</dbReference>
<feature type="region of interest" description="Disordered" evidence="1">
    <location>
        <begin position="70"/>
        <end position="137"/>
    </location>
</feature>
<organism evidence="4 6">
    <name type="scientific">Rotaria socialis</name>
    <dbReference type="NCBI Taxonomy" id="392032"/>
    <lineage>
        <taxon>Eukaryota</taxon>
        <taxon>Metazoa</taxon>
        <taxon>Spiralia</taxon>
        <taxon>Gnathifera</taxon>
        <taxon>Rotifera</taxon>
        <taxon>Eurotatoria</taxon>
        <taxon>Bdelloidea</taxon>
        <taxon>Philodinida</taxon>
        <taxon>Philodinidae</taxon>
        <taxon>Rotaria</taxon>
    </lineage>
</organism>
<name>A0A818JZR3_9BILA</name>
<evidence type="ECO:0000313" key="5">
    <source>
        <dbReference type="EMBL" id="CAF4444090.1"/>
    </source>
</evidence>
<comment type="caution">
    <text evidence="4">The sequence shown here is derived from an EMBL/GenBank/DDBJ whole genome shotgun (WGS) entry which is preliminary data.</text>
</comment>
<dbReference type="Proteomes" id="UP000663851">
    <property type="component" value="Unassembled WGS sequence"/>
</dbReference>
<feature type="transmembrane region" description="Helical" evidence="2">
    <location>
        <begin position="35"/>
        <end position="59"/>
    </location>
</feature>
<evidence type="ECO:0000256" key="1">
    <source>
        <dbReference type="SAM" id="MobiDB-lite"/>
    </source>
</evidence>
<accession>A0A818JZR3</accession>
<evidence type="ECO:0000313" key="4">
    <source>
        <dbReference type="EMBL" id="CAF3550170.1"/>
    </source>
</evidence>
<sequence>MHIFIVYFVFFTFPLLIYAQTAVESNTSVFETTWFWPLIGLFIGIALSVPIIIILIIIFCSGKKELDDSDESSISSSSSSPPTSVPRQLQRNRSRHPFSHYVESYPTPPPPYASDETTSVTSSLPPPYESVPTNIDPTTTITTATVIDVEPTENIDYESTSTNISLSPESSISSIQTFAV</sequence>
<dbReference type="EMBL" id="CAJNYD010003901">
    <property type="protein sequence ID" value="CAF3550170.1"/>
    <property type="molecule type" value="Genomic_DNA"/>
</dbReference>
<keyword evidence="2" id="KW-1133">Transmembrane helix</keyword>
<evidence type="ECO:0000313" key="6">
    <source>
        <dbReference type="Proteomes" id="UP000663833"/>
    </source>
</evidence>
<keyword evidence="2" id="KW-0472">Membrane</keyword>
<proteinExistence type="predicted"/>
<evidence type="ECO:0000256" key="3">
    <source>
        <dbReference type="SAM" id="SignalP"/>
    </source>
</evidence>
<protein>
    <submittedName>
        <fullName evidence="4">Uncharacterized protein</fullName>
    </submittedName>
</protein>
<keyword evidence="3" id="KW-0732">Signal</keyword>